<proteinExistence type="predicted"/>
<evidence type="ECO:0000313" key="2">
    <source>
        <dbReference type="EMBL" id="CAD8893807.1"/>
    </source>
</evidence>
<evidence type="ECO:0000313" key="3">
    <source>
        <dbReference type="EMBL" id="CAD8893808.1"/>
    </source>
</evidence>
<evidence type="ECO:0000256" key="1">
    <source>
        <dbReference type="SAM" id="MobiDB-lite"/>
    </source>
</evidence>
<name>A0A6U5J4F4_9STRA</name>
<feature type="compositionally biased region" description="Basic and acidic residues" evidence="1">
    <location>
        <begin position="1"/>
        <end position="20"/>
    </location>
</feature>
<dbReference type="EMBL" id="HBFR01028911">
    <property type="protein sequence ID" value="CAD8893807.1"/>
    <property type="molecule type" value="Transcribed_RNA"/>
</dbReference>
<protein>
    <submittedName>
        <fullName evidence="3">Uncharacterized protein</fullName>
    </submittedName>
</protein>
<feature type="region of interest" description="Disordered" evidence="1">
    <location>
        <begin position="88"/>
        <end position="107"/>
    </location>
</feature>
<gene>
    <name evidence="2" type="ORF">CHYS00102_LOCUS21019</name>
    <name evidence="3" type="ORF">CHYS00102_LOCUS21020</name>
</gene>
<organism evidence="3">
    <name type="scientific">Corethron hystrix</name>
    <dbReference type="NCBI Taxonomy" id="216773"/>
    <lineage>
        <taxon>Eukaryota</taxon>
        <taxon>Sar</taxon>
        <taxon>Stramenopiles</taxon>
        <taxon>Ochrophyta</taxon>
        <taxon>Bacillariophyta</taxon>
        <taxon>Coscinodiscophyceae</taxon>
        <taxon>Corethrophycidae</taxon>
        <taxon>Corethrales</taxon>
        <taxon>Corethraceae</taxon>
        <taxon>Corethron</taxon>
    </lineage>
</organism>
<dbReference type="EMBL" id="HBFR01028912">
    <property type="protein sequence ID" value="CAD8893808.1"/>
    <property type="molecule type" value="Transcribed_RNA"/>
</dbReference>
<feature type="compositionally biased region" description="Basic and acidic residues" evidence="1">
    <location>
        <begin position="94"/>
        <end position="107"/>
    </location>
</feature>
<reference evidence="3" key="1">
    <citation type="submission" date="2021-01" db="EMBL/GenBank/DDBJ databases">
        <authorList>
            <person name="Corre E."/>
            <person name="Pelletier E."/>
            <person name="Niang G."/>
            <person name="Scheremetjew M."/>
            <person name="Finn R."/>
            <person name="Kale V."/>
            <person name="Holt S."/>
            <person name="Cochrane G."/>
            <person name="Meng A."/>
            <person name="Brown T."/>
            <person name="Cohen L."/>
        </authorList>
    </citation>
    <scope>NUCLEOTIDE SEQUENCE</scope>
    <source>
        <strain evidence="3">308</strain>
    </source>
</reference>
<sequence>MVSERSGKAEKGPPSRKNDAENLQQSWSEFMMSAARIIHQATDADKKSPGNDGTKLAAVSEFDPLFQRLLLEQQHIREYVEKIKIGTNGQRRKAISDDRECPDDTKKDEIDAEVEADMRRELLSVPVATVKRRKKY</sequence>
<dbReference type="AlphaFoldDB" id="A0A6U5J4F4"/>
<accession>A0A6U5J4F4</accession>
<feature type="region of interest" description="Disordered" evidence="1">
    <location>
        <begin position="1"/>
        <end position="26"/>
    </location>
</feature>